<name>A0A4V2F1W4_9BACT</name>
<evidence type="ECO:0000313" key="3">
    <source>
        <dbReference type="Proteomes" id="UP000293874"/>
    </source>
</evidence>
<accession>A0A4V2F1W4</accession>
<dbReference type="OrthoDB" id="9987912at2"/>
<gene>
    <name evidence="2" type="ORF">EV199_1048</name>
</gene>
<comment type="caution">
    <text evidence="2">The sequence shown here is derived from an EMBL/GenBank/DDBJ whole genome shotgun (WGS) entry which is preliminary data.</text>
</comment>
<dbReference type="EMBL" id="SGXA01000001">
    <property type="protein sequence ID" value="RZS75186.1"/>
    <property type="molecule type" value="Genomic_DNA"/>
</dbReference>
<organism evidence="2 3">
    <name type="scientific">Pseudobacter ginsenosidimutans</name>
    <dbReference type="NCBI Taxonomy" id="661488"/>
    <lineage>
        <taxon>Bacteria</taxon>
        <taxon>Pseudomonadati</taxon>
        <taxon>Bacteroidota</taxon>
        <taxon>Chitinophagia</taxon>
        <taxon>Chitinophagales</taxon>
        <taxon>Chitinophagaceae</taxon>
        <taxon>Pseudobacter</taxon>
    </lineage>
</organism>
<feature type="transmembrane region" description="Helical" evidence="1">
    <location>
        <begin position="215"/>
        <end position="236"/>
    </location>
</feature>
<dbReference type="AlphaFoldDB" id="A0A4V2F1W4"/>
<keyword evidence="1" id="KW-0472">Membrane</keyword>
<dbReference type="RefSeq" id="WP_130539575.1">
    <property type="nucleotide sequence ID" value="NZ_CP042431.1"/>
</dbReference>
<evidence type="ECO:0000256" key="1">
    <source>
        <dbReference type="SAM" id="Phobius"/>
    </source>
</evidence>
<proteinExistence type="predicted"/>
<protein>
    <submittedName>
        <fullName evidence="2">Uncharacterized protein</fullName>
    </submittedName>
</protein>
<dbReference type="Proteomes" id="UP000293874">
    <property type="component" value="Unassembled WGS sequence"/>
</dbReference>
<evidence type="ECO:0000313" key="2">
    <source>
        <dbReference type="EMBL" id="RZS75186.1"/>
    </source>
</evidence>
<sequence length="318" mass="36014">MPIQRSTLSAEDIKAMQQWVWKYRTAAWFWGIFIFPLLGFSDWLVQVFIEEAMSIIPLLVFFGLMDILAIWLFVKCTRKVRFVQKSIDRNEKTITHGNLQALQTKLNGRFIYTINNHPLAVISATQPLALVGANILREAQVRLHSVAVSPKQQLLLAVVYEQIPPPQKQILTITPEEKAASNNKKDSLEALKITGIILGVICAVSGIFFTGGGLIMIFGVYLFCFLLIAAVIYFTYRSVEAYTEKLVITGIVTEQLRVQYRIGRHGSYKQMNWYRIGNELVPGTIRDQDGLQAGDTARFEFYAGKNGKRHGLIRVSKI</sequence>
<keyword evidence="1" id="KW-0812">Transmembrane</keyword>
<keyword evidence="1" id="KW-1133">Transmembrane helix</keyword>
<feature type="transmembrane region" description="Helical" evidence="1">
    <location>
        <begin position="190"/>
        <end position="209"/>
    </location>
</feature>
<reference evidence="2 3" key="1">
    <citation type="submission" date="2019-02" db="EMBL/GenBank/DDBJ databases">
        <title>Genomic Encyclopedia of Type Strains, Phase IV (KMG-IV): sequencing the most valuable type-strain genomes for metagenomic binning, comparative biology and taxonomic classification.</title>
        <authorList>
            <person name="Goeker M."/>
        </authorList>
    </citation>
    <scope>NUCLEOTIDE SEQUENCE [LARGE SCALE GENOMIC DNA]</scope>
    <source>
        <strain evidence="2 3">DSM 18116</strain>
    </source>
</reference>
<feature type="transmembrane region" description="Helical" evidence="1">
    <location>
        <begin position="55"/>
        <end position="74"/>
    </location>
</feature>
<keyword evidence="3" id="KW-1185">Reference proteome</keyword>
<feature type="transmembrane region" description="Helical" evidence="1">
    <location>
        <begin position="26"/>
        <end position="49"/>
    </location>
</feature>